<name>A0A1H6CRB5_9SPHI</name>
<dbReference type="NCBIfam" id="TIGR01777">
    <property type="entry name" value="yfcH"/>
    <property type="match status" value="1"/>
</dbReference>
<keyword evidence="4" id="KW-1185">Reference proteome</keyword>
<dbReference type="OrthoDB" id="9801773at2"/>
<proteinExistence type="inferred from homology"/>
<evidence type="ECO:0000256" key="1">
    <source>
        <dbReference type="ARBA" id="ARBA00009353"/>
    </source>
</evidence>
<dbReference type="EMBL" id="FNUT01000018">
    <property type="protein sequence ID" value="SEG74916.1"/>
    <property type="molecule type" value="Genomic_DNA"/>
</dbReference>
<dbReference type="InterPro" id="IPR010099">
    <property type="entry name" value="SDR39U1"/>
</dbReference>
<dbReference type="InterPro" id="IPR036291">
    <property type="entry name" value="NAD(P)-bd_dom_sf"/>
</dbReference>
<reference evidence="4" key="1">
    <citation type="submission" date="2016-10" db="EMBL/GenBank/DDBJ databases">
        <authorList>
            <person name="Varghese N."/>
            <person name="Submissions S."/>
        </authorList>
    </citation>
    <scope>NUCLEOTIDE SEQUENCE [LARGE SCALE GENOMIC DNA]</scope>
    <source>
        <strain evidence="4">DSM 22361</strain>
    </source>
</reference>
<comment type="similarity">
    <text evidence="1">Belongs to the NAD(P)-dependent epimerase/dehydratase family. SDR39U1 subfamily.</text>
</comment>
<dbReference type="SUPFAM" id="SSF51735">
    <property type="entry name" value="NAD(P)-binding Rossmann-fold domains"/>
    <property type="match status" value="1"/>
</dbReference>
<dbReference type="PANTHER" id="PTHR11092">
    <property type="entry name" value="SUGAR NUCLEOTIDE EPIMERASE RELATED"/>
    <property type="match status" value="1"/>
</dbReference>
<dbReference type="AlphaFoldDB" id="A0A1H6CRB5"/>
<organism evidence="3 4">
    <name type="scientific">Sphingobacterium lactis</name>
    <dbReference type="NCBI Taxonomy" id="797291"/>
    <lineage>
        <taxon>Bacteria</taxon>
        <taxon>Pseudomonadati</taxon>
        <taxon>Bacteroidota</taxon>
        <taxon>Sphingobacteriia</taxon>
        <taxon>Sphingobacteriales</taxon>
        <taxon>Sphingobacteriaceae</taxon>
        <taxon>Sphingobacterium</taxon>
    </lineage>
</organism>
<evidence type="ECO:0000259" key="2">
    <source>
        <dbReference type="Pfam" id="PF01370"/>
    </source>
</evidence>
<dbReference type="RefSeq" id="WP_103907935.1">
    <property type="nucleotide sequence ID" value="NZ_CP049246.1"/>
</dbReference>
<dbReference type="Gene3D" id="3.40.50.720">
    <property type="entry name" value="NAD(P)-binding Rossmann-like Domain"/>
    <property type="match status" value="1"/>
</dbReference>
<sequence length="306" mass="33853">MAKIILAGGSGTLGNMLCAAFRDEDNEIIVLTRQDMKRHHPHVDFVHWDGKSLGDWCKELEGADYVINLSGSNIKTRFTEKNKELLVRSRVEPTKVLGEAIAKAENPPRVWMNFSGVSIYNNAPTLQDETGTQYADDFMSSIVKKWERTFLEAKTPRTEKVILRMSPILSKGSGMFPELYPITKLGLGGPVGDGKQLVSWIHEDDFVGLLTWLVSLEKHEAIYHLCSPNPVSNAEFMAALRKAAGAKFGLPLPAFMAKIGSAVKGMDPSLILDSVPVTTILTLKNGYTFKFPYIQPALNQLIKSST</sequence>
<dbReference type="Pfam" id="PF01370">
    <property type="entry name" value="Epimerase"/>
    <property type="match status" value="1"/>
</dbReference>
<accession>A0A1H6CRB5</accession>
<evidence type="ECO:0000313" key="3">
    <source>
        <dbReference type="EMBL" id="SEG74916.1"/>
    </source>
</evidence>
<dbReference type="PANTHER" id="PTHR11092:SF0">
    <property type="entry name" value="EPIMERASE FAMILY PROTEIN SDR39U1"/>
    <property type="match status" value="1"/>
</dbReference>
<dbReference type="InterPro" id="IPR001509">
    <property type="entry name" value="Epimerase_deHydtase"/>
</dbReference>
<protein>
    <recommendedName>
        <fullName evidence="2">NAD-dependent epimerase/dehydratase domain-containing protein</fullName>
    </recommendedName>
</protein>
<dbReference type="Proteomes" id="UP000236731">
    <property type="component" value="Unassembled WGS sequence"/>
</dbReference>
<evidence type="ECO:0000313" key="4">
    <source>
        <dbReference type="Proteomes" id="UP000236731"/>
    </source>
</evidence>
<feature type="domain" description="NAD-dependent epimerase/dehydratase" evidence="2">
    <location>
        <begin position="4"/>
        <end position="216"/>
    </location>
</feature>
<gene>
    <name evidence="3" type="ORF">SAMN05421877_11814</name>
</gene>